<keyword evidence="3" id="KW-1185">Reference proteome</keyword>
<evidence type="ECO:0000313" key="2">
    <source>
        <dbReference type="EMBL" id="KAG2313168.1"/>
    </source>
</evidence>
<name>A0A8X7VL76_BRACI</name>
<reference evidence="2 3" key="1">
    <citation type="submission" date="2020-02" db="EMBL/GenBank/DDBJ databases">
        <authorList>
            <person name="Ma Q."/>
            <person name="Huang Y."/>
            <person name="Song X."/>
            <person name="Pei D."/>
        </authorList>
    </citation>
    <scope>NUCLEOTIDE SEQUENCE [LARGE SCALE GENOMIC DNA]</scope>
    <source>
        <strain evidence="2">Sxm20200214</strain>
        <tissue evidence="2">Leaf</tissue>
    </source>
</reference>
<dbReference type="EMBL" id="JAAMPC010000005">
    <property type="protein sequence ID" value="KAG2313168.1"/>
    <property type="molecule type" value="Genomic_DNA"/>
</dbReference>
<sequence length="126" mass="14149">MSLDLIIYLKGYPPLAALDPTRVSPPNKTLSSSPSSPSSTVLFPSQPASSPSPLPRISELKENERRRTWVDQRFQLEKTMKILPGGGADESKIGVEQVRECSKLLALHHSEMRRESRLRAVYKKYS</sequence>
<feature type="compositionally biased region" description="Low complexity" evidence="1">
    <location>
        <begin position="24"/>
        <end position="51"/>
    </location>
</feature>
<feature type="region of interest" description="Disordered" evidence="1">
    <location>
        <begin position="16"/>
        <end position="61"/>
    </location>
</feature>
<organism evidence="2 3">
    <name type="scientific">Brassica carinata</name>
    <name type="common">Ethiopian mustard</name>
    <name type="synonym">Abyssinian cabbage</name>
    <dbReference type="NCBI Taxonomy" id="52824"/>
    <lineage>
        <taxon>Eukaryota</taxon>
        <taxon>Viridiplantae</taxon>
        <taxon>Streptophyta</taxon>
        <taxon>Embryophyta</taxon>
        <taxon>Tracheophyta</taxon>
        <taxon>Spermatophyta</taxon>
        <taxon>Magnoliopsida</taxon>
        <taxon>eudicotyledons</taxon>
        <taxon>Gunneridae</taxon>
        <taxon>Pentapetalae</taxon>
        <taxon>rosids</taxon>
        <taxon>malvids</taxon>
        <taxon>Brassicales</taxon>
        <taxon>Brassicaceae</taxon>
        <taxon>Brassiceae</taxon>
        <taxon>Brassica</taxon>
    </lineage>
</organism>
<proteinExistence type="predicted"/>
<accession>A0A8X7VL76</accession>
<evidence type="ECO:0000313" key="3">
    <source>
        <dbReference type="Proteomes" id="UP000886595"/>
    </source>
</evidence>
<comment type="caution">
    <text evidence="2">The sequence shown here is derived from an EMBL/GenBank/DDBJ whole genome shotgun (WGS) entry which is preliminary data.</text>
</comment>
<gene>
    <name evidence="2" type="ORF">Bca52824_024725</name>
</gene>
<evidence type="ECO:0000256" key="1">
    <source>
        <dbReference type="SAM" id="MobiDB-lite"/>
    </source>
</evidence>
<protein>
    <submittedName>
        <fullName evidence="2">Uncharacterized protein</fullName>
    </submittedName>
</protein>
<dbReference type="Proteomes" id="UP000886595">
    <property type="component" value="Unassembled WGS sequence"/>
</dbReference>
<dbReference type="AlphaFoldDB" id="A0A8X7VL76"/>